<accession>A0ABP5FKP9</accession>
<organism evidence="2 3">
    <name type="scientific">Yaniella flava</name>
    <dbReference type="NCBI Taxonomy" id="287930"/>
    <lineage>
        <taxon>Bacteria</taxon>
        <taxon>Bacillati</taxon>
        <taxon>Actinomycetota</taxon>
        <taxon>Actinomycetes</taxon>
        <taxon>Micrococcales</taxon>
        <taxon>Micrococcaceae</taxon>
        <taxon>Yaniella</taxon>
    </lineage>
</organism>
<feature type="transmembrane region" description="Helical" evidence="1">
    <location>
        <begin position="21"/>
        <end position="54"/>
    </location>
</feature>
<dbReference type="RefSeq" id="WP_343955888.1">
    <property type="nucleotide sequence ID" value="NZ_BAAAMN010000007.1"/>
</dbReference>
<proteinExistence type="predicted"/>
<protein>
    <recommendedName>
        <fullName evidence="4">DUF4190 domain-containing protein</fullName>
    </recommendedName>
</protein>
<evidence type="ECO:0008006" key="4">
    <source>
        <dbReference type="Google" id="ProtNLM"/>
    </source>
</evidence>
<dbReference type="EMBL" id="BAAAMN010000007">
    <property type="protein sequence ID" value="GAA2027155.1"/>
    <property type="molecule type" value="Genomic_DNA"/>
</dbReference>
<evidence type="ECO:0000256" key="1">
    <source>
        <dbReference type="SAM" id="Phobius"/>
    </source>
</evidence>
<name>A0ABP5FKP9_9MICC</name>
<gene>
    <name evidence="2" type="ORF">GCM10009720_03580</name>
</gene>
<keyword evidence="1" id="KW-0812">Transmembrane</keyword>
<dbReference type="Proteomes" id="UP001501461">
    <property type="component" value="Unassembled WGS sequence"/>
</dbReference>
<comment type="caution">
    <text evidence="2">The sequence shown here is derived from an EMBL/GenBank/DDBJ whole genome shotgun (WGS) entry which is preliminary data.</text>
</comment>
<reference evidence="3" key="1">
    <citation type="journal article" date="2019" name="Int. J. Syst. Evol. Microbiol.">
        <title>The Global Catalogue of Microorganisms (GCM) 10K type strain sequencing project: providing services to taxonomists for standard genome sequencing and annotation.</title>
        <authorList>
            <consortium name="The Broad Institute Genomics Platform"/>
            <consortium name="The Broad Institute Genome Sequencing Center for Infectious Disease"/>
            <person name="Wu L."/>
            <person name="Ma J."/>
        </authorList>
    </citation>
    <scope>NUCLEOTIDE SEQUENCE [LARGE SCALE GENOMIC DNA]</scope>
    <source>
        <strain evidence="3">JCM 13595</strain>
    </source>
</reference>
<keyword evidence="1" id="KW-0472">Membrane</keyword>
<sequence length="110" mass="11516">MAQVDDPPALHQSRSQRSRSLAISSLVIGIIALIVSWLSIIGLVVSVVAVVLGVIALRKSQSNKLSIAGVVTGGIGLLISIYLASTAGFLMDMREDCACAPKLEETIPTE</sequence>
<feature type="transmembrane region" description="Helical" evidence="1">
    <location>
        <begin position="66"/>
        <end position="84"/>
    </location>
</feature>
<keyword evidence="3" id="KW-1185">Reference proteome</keyword>
<evidence type="ECO:0000313" key="3">
    <source>
        <dbReference type="Proteomes" id="UP001501461"/>
    </source>
</evidence>
<evidence type="ECO:0000313" key="2">
    <source>
        <dbReference type="EMBL" id="GAA2027155.1"/>
    </source>
</evidence>
<keyword evidence="1" id="KW-1133">Transmembrane helix</keyword>